<evidence type="ECO:0000313" key="2">
    <source>
        <dbReference type="Proteomes" id="UP000323082"/>
    </source>
</evidence>
<dbReference type="InterPro" id="IPR012334">
    <property type="entry name" value="Pectin_lyas_fold"/>
</dbReference>
<evidence type="ECO:0008006" key="3">
    <source>
        <dbReference type="Google" id="ProtNLM"/>
    </source>
</evidence>
<organism evidence="1 2">
    <name type="scientific">Chryseobacterium sediminis</name>
    <dbReference type="NCBI Taxonomy" id="1679494"/>
    <lineage>
        <taxon>Bacteria</taxon>
        <taxon>Pseudomonadati</taxon>
        <taxon>Bacteroidota</taxon>
        <taxon>Flavobacteriia</taxon>
        <taxon>Flavobacteriales</taxon>
        <taxon>Weeksellaceae</taxon>
        <taxon>Chryseobacterium group</taxon>
        <taxon>Chryseobacterium</taxon>
    </lineage>
</organism>
<evidence type="ECO:0000313" key="1">
    <source>
        <dbReference type="EMBL" id="KAA2215713.1"/>
    </source>
</evidence>
<dbReference type="RefSeq" id="WP_149835654.1">
    <property type="nucleotide sequence ID" value="NZ_VUNZ01000006.1"/>
</dbReference>
<protein>
    <recommendedName>
        <fullName evidence="3">Right-handed parallel beta-helix repeat-containing protein</fullName>
    </recommendedName>
</protein>
<dbReference type="InterPro" id="IPR006626">
    <property type="entry name" value="PbH1"/>
</dbReference>
<dbReference type="InterPro" id="IPR011050">
    <property type="entry name" value="Pectin_lyase_fold/virulence"/>
</dbReference>
<dbReference type="SUPFAM" id="SSF51126">
    <property type="entry name" value="Pectin lyase-like"/>
    <property type="match status" value="1"/>
</dbReference>
<dbReference type="OrthoDB" id="253409at2"/>
<dbReference type="EMBL" id="VUNZ01000006">
    <property type="protein sequence ID" value="KAA2215713.1"/>
    <property type="molecule type" value="Genomic_DNA"/>
</dbReference>
<sequence length="378" mass="41993">MKILKSFLILGLSTFSIICCSQKKDKVTVDKSLILTQNIAVQTNDFFKIETILPKGYVKDGSVDYTAYIQKAIDGNKKVIMPDFPLMTTGVFAQSNSQIYFQKNSSLVLKPTADVRYQIISLHGVENVKIYNPTLIGDRDKHLGSKGEWGFGIDIRSSRNIDIFNVNISDCWGDGIVVVKTMRNIRAGIAKETLFATENINIIGGIINNVRRNGITIAGGKDVLIKNLLITNINGTNPMAGIDIEPDDSSNILENINIENVKINNANVGIDLHLGQYGNQNISKSVTISCNNISVENANGGIYIAGYKTKPNIKEMTGYFKVDNLATNNVTKPFEKRDQFGLYPMIQMNNYKFNVNNKIDSSKESLLKNVKDNSKLKY</sequence>
<proteinExistence type="predicted"/>
<gene>
    <name evidence="1" type="ORF">FW780_21605</name>
</gene>
<dbReference type="AlphaFoldDB" id="A0A5B2TNQ6"/>
<comment type="caution">
    <text evidence="1">The sequence shown here is derived from an EMBL/GenBank/DDBJ whole genome shotgun (WGS) entry which is preliminary data.</text>
</comment>
<dbReference type="Proteomes" id="UP000323082">
    <property type="component" value="Unassembled WGS sequence"/>
</dbReference>
<dbReference type="SMART" id="SM00710">
    <property type="entry name" value="PbH1"/>
    <property type="match status" value="6"/>
</dbReference>
<dbReference type="Gene3D" id="2.160.20.10">
    <property type="entry name" value="Single-stranded right-handed beta-helix, Pectin lyase-like"/>
    <property type="match status" value="1"/>
</dbReference>
<name>A0A5B2TNQ6_9FLAO</name>
<reference evidence="1 2" key="1">
    <citation type="journal article" date="2015" name="Int. J. Syst. Evol. Microbiol.">
        <title>Chryseobacterium sediminis sp. nov., isolated from a river sediment.</title>
        <authorList>
            <person name="Kampfer P."/>
            <person name="Busse H.J."/>
            <person name="McInroy J.A."/>
            <person name="Glaeser S.P."/>
        </authorList>
    </citation>
    <scope>NUCLEOTIDE SEQUENCE [LARGE SCALE GENOMIC DNA]</scope>
    <source>
        <strain evidence="1 2">IMT-174</strain>
    </source>
</reference>
<accession>A0A5B2TNQ6</accession>